<keyword evidence="3" id="KW-1185">Reference proteome</keyword>
<dbReference type="EMBL" id="PDCG01000003">
    <property type="protein sequence ID" value="RBP97854.1"/>
    <property type="molecule type" value="Genomic_DNA"/>
</dbReference>
<name>A0A366K858_9BIFI</name>
<evidence type="ECO:0000313" key="3">
    <source>
        <dbReference type="Proteomes" id="UP000252530"/>
    </source>
</evidence>
<dbReference type="Proteomes" id="UP000252530">
    <property type="component" value="Unassembled WGS sequence"/>
</dbReference>
<evidence type="ECO:0000256" key="1">
    <source>
        <dbReference type="SAM" id="Phobius"/>
    </source>
</evidence>
<keyword evidence="1" id="KW-0812">Transmembrane</keyword>
<feature type="transmembrane region" description="Helical" evidence="1">
    <location>
        <begin position="63"/>
        <end position="85"/>
    </location>
</feature>
<sequence>MVKTALRKFAQDKKTSCCADMNTGQIIVLMLKLGSFALKLFLEVSIRPEPKAKHAKSRKGLRPWIQWLVGLVSLILDLIGEILTWL</sequence>
<dbReference type="AlphaFoldDB" id="A0A366K858"/>
<evidence type="ECO:0000313" key="2">
    <source>
        <dbReference type="EMBL" id="RBP97854.1"/>
    </source>
</evidence>
<protein>
    <submittedName>
        <fullName evidence="2">Uncharacterized protein</fullName>
    </submittedName>
</protein>
<accession>A0A366K858</accession>
<keyword evidence="1" id="KW-1133">Transmembrane helix</keyword>
<gene>
    <name evidence="2" type="ORF">CRD60_04515</name>
</gene>
<proteinExistence type="predicted"/>
<organism evidence="2 3">
    <name type="scientific">Bifidobacterium aemilianum</name>
    <dbReference type="NCBI Taxonomy" id="2493120"/>
    <lineage>
        <taxon>Bacteria</taxon>
        <taxon>Bacillati</taxon>
        <taxon>Actinomycetota</taxon>
        <taxon>Actinomycetes</taxon>
        <taxon>Bifidobacteriales</taxon>
        <taxon>Bifidobacteriaceae</taxon>
        <taxon>Bifidobacterium</taxon>
    </lineage>
</organism>
<dbReference type="RefSeq" id="WP_113860103.1">
    <property type="nucleotide sequence ID" value="NZ_PDCG01000003.1"/>
</dbReference>
<comment type="caution">
    <text evidence="2">The sequence shown here is derived from an EMBL/GenBank/DDBJ whole genome shotgun (WGS) entry which is preliminary data.</text>
</comment>
<keyword evidence="1" id="KW-0472">Membrane</keyword>
<reference evidence="2 3" key="1">
    <citation type="submission" date="2017-10" db="EMBL/GenBank/DDBJ databases">
        <title>Bifidobacterium xylocopum sp. nov. and Bifidobacterium aemilianum sp. nov., from the carpenter bee (Xylocopa violacea) digestive tract.</title>
        <authorList>
            <person name="Alberoni D."/>
            <person name="Baffoni L."/>
            <person name="Di Gioia D."/>
            <person name="Gaggia F."/>
            <person name="Biavati B."/>
        </authorList>
    </citation>
    <scope>NUCLEOTIDE SEQUENCE [LARGE SCALE GENOMIC DNA]</scope>
    <source>
        <strain evidence="2 3">XV10</strain>
    </source>
</reference>